<evidence type="ECO:0000256" key="6">
    <source>
        <dbReference type="SAM" id="Phobius"/>
    </source>
</evidence>
<feature type="transmembrane region" description="Helical" evidence="6">
    <location>
        <begin position="86"/>
        <end position="107"/>
    </location>
</feature>
<dbReference type="Pfam" id="PF02518">
    <property type="entry name" value="HATPase_c"/>
    <property type="match status" value="1"/>
</dbReference>
<dbReference type="Pfam" id="PF00512">
    <property type="entry name" value="HisKA"/>
    <property type="match status" value="1"/>
</dbReference>
<keyword evidence="6" id="KW-0472">Membrane</keyword>
<sequence length="364" mass="40574">MLNKQFNRLQPLIQSYSSRQWLIIAIFILVMILEYSTPPIYVFGYLYIGAVLLANSRLSQKTTVWVTTSAIAFTILNLVIPGVETISLPTIANRLIVVAALIVTGWLGKRNRKYEEAIARQKMQILAQEKMASLREDFASTLTHDLRTPLLGAIETLKAFESEKFGAVTPNQHKVLQVIRRSHQNTLELVQTLLDVYRNDTQGLQLRCSSIDLVTVAESAISTLLDLASSRQVYIHLGFASSEFRSRAIVNGDALQLQRVFVNLIANGVNHSLRGGKVEVVFIPNGINHTVKIMDQGQGITEEELPLLFERFYQGHTNRQAKGAGLGLYLSRQIIEAHGGKIWAEKRKSGGAIFGFSIPAFVNN</sequence>
<dbReference type="SMART" id="SM00388">
    <property type="entry name" value="HisKA"/>
    <property type="match status" value="1"/>
</dbReference>
<dbReference type="Gene3D" id="1.10.287.130">
    <property type="match status" value="1"/>
</dbReference>
<dbReference type="CDD" id="cd00082">
    <property type="entry name" value="HisKA"/>
    <property type="match status" value="1"/>
</dbReference>
<comment type="caution">
    <text evidence="8">The sequence shown here is derived from an EMBL/GenBank/DDBJ whole genome shotgun (WGS) entry which is preliminary data.</text>
</comment>
<protein>
    <recommendedName>
        <fullName evidence="2">histidine kinase</fullName>
        <ecNumber evidence="2">2.7.13.3</ecNumber>
    </recommendedName>
</protein>
<dbReference type="PANTHER" id="PTHR43547:SF2">
    <property type="entry name" value="HYBRID SIGNAL TRANSDUCTION HISTIDINE KINASE C"/>
    <property type="match status" value="1"/>
</dbReference>
<feature type="transmembrane region" description="Helical" evidence="6">
    <location>
        <begin position="12"/>
        <end position="33"/>
    </location>
</feature>
<keyword evidence="3" id="KW-0597">Phosphoprotein</keyword>
<evidence type="ECO:0000256" key="2">
    <source>
        <dbReference type="ARBA" id="ARBA00012438"/>
    </source>
</evidence>
<dbReference type="PANTHER" id="PTHR43547">
    <property type="entry name" value="TWO-COMPONENT HISTIDINE KINASE"/>
    <property type="match status" value="1"/>
</dbReference>
<dbReference type="Proteomes" id="UP000620559">
    <property type="component" value="Unassembled WGS sequence"/>
</dbReference>
<keyword evidence="9" id="KW-1185">Reference proteome</keyword>
<dbReference type="AlphaFoldDB" id="A0A8J7K1B4"/>
<feature type="transmembrane region" description="Helical" evidence="6">
    <location>
        <begin position="62"/>
        <end position="80"/>
    </location>
</feature>
<dbReference type="InterPro" id="IPR003594">
    <property type="entry name" value="HATPase_dom"/>
</dbReference>
<feature type="domain" description="Histidine kinase" evidence="7">
    <location>
        <begin position="141"/>
        <end position="362"/>
    </location>
</feature>
<dbReference type="SMART" id="SM00387">
    <property type="entry name" value="HATPase_c"/>
    <property type="match status" value="1"/>
</dbReference>
<dbReference type="EC" id="2.7.13.3" evidence="2"/>
<dbReference type="SUPFAM" id="SSF47384">
    <property type="entry name" value="Homodimeric domain of signal transducing histidine kinase"/>
    <property type="match status" value="1"/>
</dbReference>
<evidence type="ECO:0000256" key="1">
    <source>
        <dbReference type="ARBA" id="ARBA00000085"/>
    </source>
</evidence>
<dbReference type="InterPro" id="IPR036097">
    <property type="entry name" value="HisK_dim/P_sf"/>
</dbReference>
<proteinExistence type="predicted"/>
<dbReference type="Gene3D" id="3.30.565.10">
    <property type="entry name" value="Histidine kinase-like ATPase, C-terminal domain"/>
    <property type="match status" value="1"/>
</dbReference>
<dbReference type="InterPro" id="IPR036890">
    <property type="entry name" value="HATPase_C_sf"/>
</dbReference>
<name>A0A8J7K1B4_9CYAN</name>
<dbReference type="SUPFAM" id="SSF55874">
    <property type="entry name" value="ATPase domain of HSP90 chaperone/DNA topoisomerase II/histidine kinase"/>
    <property type="match status" value="1"/>
</dbReference>
<comment type="catalytic activity">
    <reaction evidence="1">
        <text>ATP + protein L-histidine = ADP + protein N-phospho-L-histidine.</text>
        <dbReference type="EC" id="2.7.13.3"/>
    </reaction>
</comment>
<keyword evidence="4 8" id="KW-0808">Transferase</keyword>
<dbReference type="CDD" id="cd00075">
    <property type="entry name" value="HATPase"/>
    <property type="match status" value="1"/>
</dbReference>
<evidence type="ECO:0000313" key="8">
    <source>
        <dbReference type="EMBL" id="MBE9213202.1"/>
    </source>
</evidence>
<dbReference type="EMBL" id="JADEWL010000027">
    <property type="protein sequence ID" value="MBE9213202.1"/>
    <property type="molecule type" value="Genomic_DNA"/>
</dbReference>
<reference evidence="8" key="1">
    <citation type="submission" date="2020-10" db="EMBL/GenBank/DDBJ databases">
        <authorList>
            <person name="Castelo-Branco R."/>
            <person name="Eusebio N."/>
            <person name="Adriana R."/>
            <person name="Vieira A."/>
            <person name="Brugerolle De Fraissinette N."/>
            <person name="Rezende De Castro R."/>
            <person name="Schneider M.P."/>
            <person name="Vasconcelos V."/>
            <person name="Leao P.N."/>
        </authorList>
    </citation>
    <scope>NUCLEOTIDE SEQUENCE</scope>
    <source>
        <strain evidence="8">LEGE 06105</strain>
    </source>
</reference>
<organism evidence="8 9">
    <name type="scientific">Plectonema cf. radiosum LEGE 06105</name>
    <dbReference type="NCBI Taxonomy" id="945769"/>
    <lineage>
        <taxon>Bacteria</taxon>
        <taxon>Bacillati</taxon>
        <taxon>Cyanobacteriota</taxon>
        <taxon>Cyanophyceae</taxon>
        <taxon>Oscillatoriophycideae</taxon>
        <taxon>Oscillatoriales</taxon>
        <taxon>Microcoleaceae</taxon>
        <taxon>Plectonema</taxon>
    </lineage>
</organism>
<evidence type="ECO:0000256" key="4">
    <source>
        <dbReference type="ARBA" id="ARBA00022777"/>
    </source>
</evidence>
<evidence type="ECO:0000256" key="3">
    <source>
        <dbReference type="ARBA" id="ARBA00022553"/>
    </source>
</evidence>
<dbReference type="RefSeq" id="WP_193919874.1">
    <property type="nucleotide sequence ID" value="NZ_JADEWL010000027.1"/>
</dbReference>
<dbReference type="GO" id="GO:0000155">
    <property type="term" value="F:phosphorelay sensor kinase activity"/>
    <property type="evidence" value="ECO:0007669"/>
    <property type="project" value="InterPro"/>
</dbReference>
<keyword evidence="6" id="KW-1133">Transmembrane helix</keyword>
<keyword evidence="5" id="KW-0902">Two-component regulatory system</keyword>
<gene>
    <name evidence="8" type="ORF">IQ247_11040</name>
</gene>
<evidence type="ECO:0000259" key="7">
    <source>
        <dbReference type="PROSITE" id="PS50109"/>
    </source>
</evidence>
<keyword evidence="6" id="KW-0812">Transmembrane</keyword>
<dbReference type="PROSITE" id="PS50109">
    <property type="entry name" value="HIS_KIN"/>
    <property type="match status" value="1"/>
</dbReference>
<evidence type="ECO:0000313" key="9">
    <source>
        <dbReference type="Proteomes" id="UP000620559"/>
    </source>
</evidence>
<evidence type="ECO:0000256" key="5">
    <source>
        <dbReference type="ARBA" id="ARBA00023012"/>
    </source>
</evidence>
<keyword evidence="4 8" id="KW-0418">Kinase</keyword>
<dbReference type="InterPro" id="IPR003661">
    <property type="entry name" value="HisK_dim/P_dom"/>
</dbReference>
<dbReference type="InterPro" id="IPR004358">
    <property type="entry name" value="Sig_transdc_His_kin-like_C"/>
</dbReference>
<dbReference type="PRINTS" id="PR00344">
    <property type="entry name" value="BCTRLSENSOR"/>
</dbReference>
<dbReference type="InterPro" id="IPR005467">
    <property type="entry name" value="His_kinase_dom"/>
</dbReference>
<accession>A0A8J7K1B4</accession>